<evidence type="ECO:0000256" key="3">
    <source>
        <dbReference type="ARBA" id="ARBA00006602"/>
    </source>
</evidence>
<name>A0A1G5SBD3_9PROT</name>
<organism evidence="12 13">
    <name type="scientific">Nitrosomonas mobilis</name>
    <dbReference type="NCBI Taxonomy" id="51642"/>
    <lineage>
        <taxon>Bacteria</taxon>
        <taxon>Pseudomonadati</taxon>
        <taxon>Pseudomonadota</taxon>
        <taxon>Betaproteobacteria</taxon>
        <taxon>Nitrosomonadales</taxon>
        <taxon>Nitrosomonadaceae</taxon>
        <taxon>Nitrosomonas</taxon>
    </lineage>
</organism>
<comment type="function">
    <text evidence="1">Needed for flagellar regrowth and assembly.</text>
</comment>
<proteinExistence type="inferred from homology"/>
<keyword evidence="12" id="KW-0282">Flagellum</keyword>
<evidence type="ECO:0000256" key="10">
    <source>
        <dbReference type="SAM" id="MobiDB-lite"/>
    </source>
</evidence>
<dbReference type="GO" id="GO:0071973">
    <property type="term" value="P:bacterial-type flagellum-dependent cell motility"/>
    <property type="evidence" value="ECO:0007669"/>
    <property type="project" value="InterPro"/>
</dbReference>
<evidence type="ECO:0000313" key="12">
    <source>
        <dbReference type="EMBL" id="SCZ84307.1"/>
    </source>
</evidence>
<comment type="subcellular location">
    <subcellularLocation>
        <location evidence="2">Cytoplasm</location>
    </subcellularLocation>
</comment>
<dbReference type="RefSeq" id="WP_090283682.1">
    <property type="nucleotide sequence ID" value="NZ_FMWO01000020.1"/>
</dbReference>
<keyword evidence="6" id="KW-0963">Cytoplasm</keyword>
<reference evidence="12 13" key="1">
    <citation type="submission" date="2016-10" db="EMBL/GenBank/DDBJ databases">
        <authorList>
            <person name="de Groot N.N."/>
        </authorList>
    </citation>
    <scope>NUCLEOTIDE SEQUENCE [LARGE SCALE GENOMIC DNA]</scope>
    <source>
        <strain evidence="12">1</strain>
    </source>
</reference>
<keyword evidence="8" id="KW-0653">Protein transport</keyword>
<dbReference type="PRINTS" id="PR01003">
    <property type="entry name" value="FLGFLIH"/>
</dbReference>
<evidence type="ECO:0000256" key="4">
    <source>
        <dbReference type="ARBA" id="ARBA00016507"/>
    </source>
</evidence>
<keyword evidence="12" id="KW-0966">Cell projection</keyword>
<evidence type="ECO:0000313" key="13">
    <source>
        <dbReference type="Proteomes" id="UP000198729"/>
    </source>
</evidence>
<evidence type="ECO:0000256" key="6">
    <source>
        <dbReference type="ARBA" id="ARBA00022490"/>
    </source>
</evidence>
<evidence type="ECO:0000259" key="11">
    <source>
        <dbReference type="Pfam" id="PF02108"/>
    </source>
</evidence>
<gene>
    <name evidence="12" type="primary">fliH</name>
    <name evidence="12" type="ORF">NSMM_150045</name>
</gene>
<dbReference type="AlphaFoldDB" id="A0A1G5SBD3"/>
<keyword evidence="13" id="KW-1185">Reference proteome</keyword>
<sequence length="233" mass="25855">MDAAQVIAKKDLTDWKKWEFSALDAFRSMKKNETAEPPIPKPAKATRDANAPSRQKADILPTADQIETIYQQARDEGTQAGYQAGREQAAQESTAERQRLYLLIGSFEQELIKIDQTIAQDVLALAMDLARKMVGQALQARPELVLPVIEAALRQLPVTTQPLHLKLHPQDVALVQEHLASQSAQSKWEVIEDSQIEPGGCLVESGGCEVDATLPTRWQRTLASLGQEQPWLI</sequence>
<evidence type="ECO:0000256" key="7">
    <source>
        <dbReference type="ARBA" id="ARBA00022795"/>
    </source>
</evidence>
<dbReference type="PANTHER" id="PTHR34982">
    <property type="entry name" value="YOP PROTEINS TRANSLOCATION PROTEIN L"/>
    <property type="match status" value="1"/>
</dbReference>
<keyword evidence="9" id="KW-1006">Bacterial flagellum protein export</keyword>
<dbReference type="InterPro" id="IPR018035">
    <property type="entry name" value="Flagellar_FliH/T3SS_HrpE"/>
</dbReference>
<dbReference type="Pfam" id="PF02108">
    <property type="entry name" value="FliH"/>
    <property type="match status" value="1"/>
</dbReference>
<feature type="domain" description="Flagellar assembly protein FliH/Type III secretion system HrpE" evidence="11">
    <location>
        <begin position="96"/>
        <end position="220"/>
    </location>
</feature>
<evidence type="ECO:0000256" key="9">
    <source>
        <dbReference type="ARBA" id="ARBA00023225"/>
    </source>
</evidence>
<evidence type="ECO:0000256" key="5">
    <source>
        <dbReference type="ARBA" id="ARBA00022448"/>
    </source>
</evidence>
<dbReference type="STRING" id="51642.NSMM_150045"/>
<dbReference type="OrthoDB" id="5296952at2"/>
<dbReference type="PANTHER" id="PTHR34982:SF1">
    <property type="entry name" value="FLAGELLAR ASSEMBLY PROTEIN FLIH"/>
    <property type="match status" value="1"/>
</dbReference>
<dbReference type="GO" id="GO:0044781">
    <property type="term" value="P:bacterial-type flagellum organization"/>
    <property type="evidence" value="ECO:0007669"/>
    <property type="project" value="UniProtKB-KW"/>
</dbReference>
<dbReference type="InterPro" id="IPR000563">
    <property type="entry name" value="Flag_FliH"/>
</dbReference>
<dbReference type="GO" id="GO:0003774">
    <property type="term" value="F:cytoskeletal motor activity"/>
    <property type="evidence" value="ECO:0007669"/>
    <property type="project" value="InterPro"/>
</dbReference>
<protein>
    <recommendedName>
        <fullName evidence="4">Flagellar assembly protein FliH</fullName>
    </recommendedName>
</protein>
<dbReference type="Proteomes" id="UP000198729">
    <property type="component" value="Unassembled WGS sequence"/>
</dbReference>
<keyword evidence="5" id="KW-0813">Transport</keyword>
<keyword evidence="7" id="KW-1005">Bacterial flagellum biogenesis</keyword>
<evidence type="ECO:0000256" key="2">
    <source>
        <dbReference type="ARBA" id="ARBA00004496"/>
    </source>
</evidence>
<dbReference type="EMBL" id="FMWO01000020">
    <property type="protein sequence ID" value="SCZ84307.1"/>
    <property type="molecule type" value="Genomic_DNA"/>
</dbReference>
<comment type="similarity">
    <text evidence="3">Belongs to the FliH family.</text>
</comment>
<dbReference type="GO" id="GO:0005829">
    <property type="term" value="C:cytosol"/>
    <property type="evidence" value="ECO:0007669"/>
    <property type="project" value="TreeGrafter"/>
</dbReference>
<dbReference type="InterPro" id="IPR051472">
    <property type="entry name" value="T3SS_Stator/FliH"/>
</dbReference>
<dbReference type="GO" id="GO:0009288">
    <property type="term" value="C:bacterial-type flagellum"/>
    <property type="evidence" value="ECO:0007669"/>
    <property type="project" value="InterPro"/>
</dbReference>
<accession>A0A1G5SBD3</accession>
<evidence type="ECO:0000256" key="8">
    <source>
        <dbReference type="ARBA" id="ARBA00022927"/>
    </source>
</evidence>
<keyword evidence="12" id="KW-0969">Cilium</keyword>
<dbReference type="GO" id="GO:0015031">
    <property type="term" value="P:protein transport"/>
    <property type="evidence" value="ECO:0007669"/>
    <property type="project" value="UniProtKB-KW"/>
</dbReference>
<feature type="region of interest" description="Disordered" evidence="10">
    <location>
        <begin position="29"/>
        <end position="58"/>
    </location>
</feature>
<evidence type="ECO:0000256" key="1">
    <source>
        <dbReference type="ARBA" id="ARBA00003041"/>
    </source>
</evidence>